<dbReference type="SMART" id="SM00666">
    <property type="entry name" value="PB1"/>
    <property type="match status" value="1"/>
</dbReference>
<organism evidence="2 3">
    <name type="scientific">Reticulomyxa filosa</name>
    <dbReference type="NCBI Taxonomy" id="46433"/>
    <lineage>
        <taxon>Eukaryota</taxon>
        <taxon>Sar</taxon>
        <taxon>Rhizaria</taxon>
        <taxon>Retaria</taxon>
        <taxon>Foraminifera</taxon>
        <taxon>Monothalamids</taxon>
        <taxon>Reticulomyxidae</taxon>
        <taxon>Reticulomyxa</taxon>
    </lineage>
</organism>
<evidence type="ECO:0000313" key="3">
    <source>
        <dbReference type="Proteomes" id="UP000023152"/>
    </source>
</evidence>
<keyword evidence="3" id="KW-1185">Reference proteome</keyword>
<sequence>MKVKVVFGKDIRRWHYPPRDKYNDLITFVEKTFNLNDKSDYYLQFEDEEMDKMTISNEHDFEEAFNTAEQEKRPSLKIFVAKGSIENAQKVYTCATLFLFFFGRVKNTNKITFCWLLKIFSTKKKNETSRFFCPF</sequence>
<name>X6PD63_RETFI</name>
<dbReference type="Gene3D" id="3.10.20.90">
    <property type="entry name" value="Phosphatidylinositol 3-kinase Catalytic Subunit, Chain A, domain 1"/>
    <property type="match status" value="1"/>
</dbReference>
<dbReference type="InterPro" id="IPR000270">
    <property type="entry name" value="PB1_dom"/>
</dbReference>
<dbReference type="Proteomes" id="UP000023152">
    <property type="component" value="Unassembled WGS sequence"/>
</dbReference>
<reference evidence="2 3" key="1">
    <citation type="journal article" date="2013" name="Curr. Biol.">
        <title>The Genome of the Foraminiferan Reticulomyxa filosa.</title>
        <authorList>
            <person name="Glockner G."/>
            <person name="Hulsmann N."/>
            <person name="Schleicher M."/>
            <person name="Noegel A.A."/>
            <person name="Eichinger L."/>
            <person name="Gallinger C."/>
            <person name="Pawlowski J."/>
            <person name="Sierra R."/>
            <person name="Euteneuer U."/>
            <person name="Pillet L."/>
            <person name="Moustafa A."/>
            <person name="Platzer M."/>
            <person name="Groth M."/>
            <person name="Szafranski K."/>
            <person name="Schliwa M."/>
        </authorList>
    </citation>
    <scope>NUCLEOTIDE SEQUENCE [LARGE SCALE GENOMIC DNA]</scope>
</reference>
<comment type="caution">
    <text evidence="2">The sequence shown here is derived from an EMBL/GenBank/DDBJ whole genome shotgun (WGS) entry which is preliminary data.</text>
</comment>
<proteinExistence type="predicted"/>
<gene>
    <name evidence="2" type="ORF">RFI_01019</name>
</gene>
<feature type="domain" description="PB1" evidence="1">
    <location>
        <begin position="1"/>
        <end position="83"/>
    </location>
</feature>
<dbReference type="Pfam" id="PF00564">
    <property type="entry name" value="PB1"/>
    <property type="match status" value="1"/>
</dbReference>
<dbReference type="PROSITE" id="PS51745">
    <property type="entry name" value="PB1"/>
    <property type="match status" value="1"/>
</dbReference>
<dbReference type="AlphaFoldDB" id="X6PD63"/>
<dbReference type="CDD" id="cd05992">
    <property type="entry name" value="PB1"/>
    <property type="match status" value="1"/>
</dbReference>
<evidence type="ECO:0000313" key="2">
    <source>
        <dbReference type="EMBL" id="ETO36048.1"/>
    </source>
</evidence>
<protein>
    <recommendedName>
        <fullName evidence="1">PB1 domain-containing protein</fullName>
    </recommendedName>
</protein>
<dbReference type="EMBL" id="ASPP01001048">
    <property type="protein sequence ID" value="ETO36048.1"/>
    <property type="molecule type" value="Genomic_DNA"/>
</dbReference>
<dbReference type="SUPFAM" id="SSF54277">
    <property type="entry name" value="CAD &amp; PB1 domains"/>
    <property type="match status" value="1"/>
</dbReference>
<dbReference type="InterPro" id="IPR053793">
    <property type="entry name" value="PB1-like"/>
</dbReference>
<accession>X6PD63</accession>
<evidence type="ECO:0000259" key="1">
    <source>
        <dbReference type="PROSITE" id="PS51745"/>
    </source>
</evidence>